<feature type="DNA-binding region" description="H-T-H motif" evidence="5">
    <location>
        <begin position="36"/>
        <end position="55"/>
    </location>
</feature>
<evidence type="ECO:0000256" key="2">
    <source>
        <dbReference type="ARBA" id="ARBA00023015"/>
    </source>
</evidence>
<proteinExistence type="predicted"/>
<evidence type="ECO:0000256" key="3">
    <source>
        <dbReference type="ARBA" id="ARBA00023125"/>
    </source>
</evidence>
<dbReference type="PROSITE" id="PS50977">
    <property type="entry name" value="HTH_TETR_2"/>
    <property type="match status" value="1"/>
</dbReference>
<dbReference type="Proteomes" id="UP001596074">
    <property type="component" value="Unassembled WGS sequence"/>
</dbReference>
<evidence type="ECO:0000259" key="6">
    <source>
        <dbReference type="PROSITE" id="PS50977"/>
    </source>
</evidence>
<evidence type="ECO:0000256" key="1">
    <source>
        <dbReference type="ARBA" id="ARBA00022491"/>
    </source>
</evidence>
<evidence type="ECO:0000313" key="7">
    <source>
        <dbReference type="EMBL" id="MFC5749007.1"/>
    </source>
</evidence>
<dbReference type="SUPFAM" id="SSF46689">
    <property type="entry name" value="Homeodomain-like"/>
    <property type="match status" value="1"/>
</dbReference>
<dbReference type="InterPro" id="IPR050109">
    <property type="entry name" value="HTH-type_TetR-like_transc_reg"/>
</dbReference>
<feature type="domain" description="HTH tetR-type" evidence="6">
    <location>
        <begin position="13"/>
        <end position="73"/>
    </location>
</feature>
<evidence type="ECO:0000256" key="5">
    <source>
        <dbReference type="PROSITE-ProRule" id="PRU00335"/>
    </source>
</evidence>
<keyword evidence="4" id="KW-0804">Transcription</keyword>
<dbReference type="InterPro" id="IPR003012">
    <property type="entry name" value="Tet_transcr_reg_TetR"/>
</dbReference>
<evidence type="ECO:0000256" key="4">
    <source>
        <dbReference type="ARBA" id="ARBA00023163"/>
    </source>
</evidence>
<dbReference type="SUPFAM" id="SSF48498">
    <property type="entry name" value="Tetracyclin repressor-like, C-terminal domain"/>
    <property type="match status" value="1"/>
</dbReference>
<dbReference type="InterPro" id="IPR036271">
    <property type="entry name" value="Tet_transcr_reg_TetR-rel_C_sf"/>
</dbReference>
<keyword evidence="2" id="KW-0805">Transcription regulation</keyword>
<dbReference type="InterPro" id="IPR004111">
    <property type="entry name" value="Repressor_TetR_C"/>
</dbReference>
<dbReference type="PRINTS" id="PR00400">
    <property type="entry name" value="TETREPRESSOR"/>
</dbReference>
<keyword evidence="1" id="KW-0678">Repressor</keyword>
<gene>
    <name evidence="7" type="ORF">ACFPZN_25610</name>
</gene>
<dbReference type="Pfam" id="PF02909">
    <property type="entry name" value="TetR_C_1"/>
    <property type="match status" value="1"/>
</dbReference>
<dbReference type="InterPro" id="IPR009057">
    <property type="entry name" value="Homeodomain-like_sf"/>
</dbReference>
<protein>
    <submittedName>
        <fullName evidence="7">TetR/AcrR family transcriptional regulator</fullName>
    </submittedName>
</protein>
<dbReference type="InterPro" id="IPR001647">
    <property type="entry name" value="HTH_TetR"/>
</dbReference>
<dbReference type="Gene3D" id="1.10.357.10">
    <property type="entry name" value="Tetracycline Repressor, domain 2"/>
    <property type="match status" value="1"/>
</dbReference>
<accession>A0ABW1A2V5</accession>
<keyword evidence="3 5" id="KW-0238">DNA-binding</keyword>
<dbReference type="PANTHER" id="PTHR30055:SF151">
    <property type="entry name" value="TRANSCRIPTIONAL REGULATORY PROTEIN"/>
    <property type="match status" value="1"/>
</dbReference>
<keyword evidence="8" id="KW-1185">Reference proteome</keyword>
<organism evidence="7 8">
    <name type="scientific">Actinomadura rugatobispora</name>
    <dbReference type="NCBI Taxonomy" id="1994"/>
    <lineage>
        <taxon>Bacteria</taxon>
        <taxon>Bacillati</taxon>
        <taxon>Actinomycetota</taxon>
        <taxon>Actinomycetes</taxon>
        <taxon>Streptosporangiales</taxon>
        <taxon>Thermomonosporaceae</taxon>
        <taxon>Actinomadura</taxon>
    </lineage>
</organism>
<sequence>MAKNPAEQVARRPLTRDLIVGAAITIIERDGSRALSMRKIAAELDVGVMTLYNHVPNKGALLEAVAETVLADLDVPASATGPDRDWKLNARTLVAAFRATARRYPRTMYLVLTSRVSAKSARRATRRILALLATAGFDDETSVRALRALMAYMMGAQILQDGAVTMSHGLPGDPADPRVDLDPAETPHVAALFEELTRPDPEAEFELGLEMLLAALDRLPRGDG</sequence>
<dbReference type="Pfam" id="PF00440">
    <property type="entry name" value="TetR_N"/>
    <property type="match status" value="1"/>
</dbReference>
<comment type="caution">
    <text evidence="7">The sequence shown here is derived from an EMBL/GenBank/DDBJ whole genome shotgun (WGS) entry which is preliminary data.</text>
</comment>
<name>A0ABW1A2V5_9ACTN</name>
<reference evidence="8" key="1">
    <citation type="journal article" date="2019" name="Int. J. Syst. Evol. Microbiol.">
        <title>The Global Catalogue of Microorganisms (GCM) 10K type strain sequencing project: providing services to taxonomists for standard genome sequencing and annotation.</title>
        <authorList>
            <consortium name="The Broad Institute Genomics Platform"/>
            <consortium name="The Broad Institute Genome Sequencing Center for Infectious Disease"/>
            <person name="Wu L."/>
            <person name="Ma J."/>
        </authorList>
    </citation>
    <scope>NUCLEOTIDE SEQUENCE [LARGE SCALE GENOMIC DNA]</scope>
    <source>
        <strain evidence="8">KCTC 42087</strain>
    </source>
</reference>
<dbReference type="EMBL" id="JBHSON010000038">
    <property type="protein sequence ID" value="MFC5749007.1"/>
    <property type="molecule type" value="Genomic_DNA"/>
</dbReference>
<evidence type="ECO:0000313" key="8">
    <source>
        <dbReference type="Proteomes" id="UP001596074"/>
    </source>
</evidence>
<dbReference type="PANTHER" id="PTHR30055">
    <property type="entry name" value="HTH-TYPE TRANSCRIPTIONAL REGULATOR RUTR"/>
    <property type="match status" value="1"/>
</dbReference>
<dbReference type="RefSeq" id="WP_378284714.1">
    <property type="nucleotide sequence ID" value="NZ_JBHSON010000038.1"/>
</dbReference>